<dbReference type="Gene3D" id="3.30.830.10">
    <property type="entry name" value="Metalloenzyme, LuxS/M16 peptidase-like"/>
    <property type="match status" value="2"/>
</dbReference>
<gene>
    <name evidence="3" type="ORF">PACTADRAFT_5379</name>
</gene>
<dbReference type="GO" id="GO:0045275">
    <property type="term" value="C:respiratory chain complex III"/>
    <property type="evidence" value="ECO:0007669"/>
    <property type="project" value="EnsemblFungi"/>
</dbReference>
<evidence type="ECO:0000313" key="3">
    <source>
        <dbReference type="EMBL" id="ODV93077.1"/>
    </source>
</evidence>
<dbReference type="PANTHER" id="PTHR11851:SF126">
    <property type="entry name" value="CYTOCHROME B-C1 COMPLEX SUBUNIT 1, MITOCHONDRIAL"/>
    <property type="match status" value="1"/>
</dbReference>
<dbReference type="STRING" id="669874.A0A1E4TMW5"/>
<dbReference type="Proteomes" id="UP000094236">
    <property type="component" value="Unassembled WGS sequence"/>
</dbReference>
<evidence type="ECO:0000259" key="1">
    <source>
        <dbReference type="Pfam" id="PF00675"/>
    </source>
</evidence>
<dbReference type="GO" id="GO:0008121">
    <property type="term" value="F:quinol-cytochrome-c reductase activity"/>
    <property type="evidence" value="ECO:0007669"/>
    <property type="project" value="EnsemblFungi"/>
</dbReference>
<dbReference type="GO" id="GO:0006122">
    <property type="term" value="P:mitochondrial electron transport, ubiquinol to cytochrome c"/>
    <property type="evidence" value="ECO:0007669"/>
    <property type="project" value="EnsemblFungi"/>
</dbReference>
<dbReference type="GO" id="GO:0006627">
    <property type="term" value="P:protein processing involved in protein targeting to mitochondrion"/>
    <property type="evidence" value="ECO:0007669"/>
    <property type="project" value="TreeGrafter"/>
</dbReference>
<dbReference type="OrthoDB" id="10251424at2759"/>
<organism evidence="3 4">
    <name type="scientific">Pachysolen tannophilus NRRL Y-2460</name>
    <dbReference type="NCBI Taxonomy" id="669874"/>
    <lineage>
        <taxon>Eukaryota</taxon>
        <taxon>Fungi</taxon>
        <taxon>Dikarya</taxon>
        <taxon>Ascomycota</taxon>
        <taxon>Saccharomycotina</taxon>
        <taxon>Pichiomycetes</taxon>
        <taxon>Pachysolenaceae</taxon>
        <taxon>Pachysolen</taxon>
    </lineage>
</organism>
<dbReference type="InterPro" id="IPR011249">
    <property type="entry name" value="Metalloenz_LuxS/M16"/>
</dbReference>
<dbReference type="AlphaFoldDB" id="A0A1E4TMW5"/>
<keyword evidence="4" id="KW-1185">Reference proteome</keyword>
<dbReference type="SUPFAM" id="SSF63411">
    <property type="entry name" value="LuxS/MPP-like metallohydrolase"/>
    <property type="match status" value="2"/>
</dbReference>
<protein>
    <recommendedName>
        <fullName evidence="5">Peptidase M16 C-terminal domain-containing protein</fullName>
    </recommendedName>
</protein>
<dbReference type="InterPro" id="IPR050361">
    <property type="entry name" value="MPP/UQCRC_Complex"/>
</dbReference>
<evidence type="ECO:0000313" key="4">
    <source>
        <dbReference type="Proteomes" id="UP000094236"/>
    </source>
</evidence>
<dbReference type="GO" id="GO:0005743">
    <property type="term" value="C:mitochondrial inner membrane"/>
    <property type="evidence" value="ECO:0007669"/>
    <property type="project" value="EnsemblFungi"/>
</dbReference>
<sequence length="438" mass="47507">MLGRRFASSSAAVKTQFSTLKNGLTVATESNPFAKTSSIGLYLEAGSRAENPYNSGVSSLTTKVLASPLRLKGIENGVYISTINSKEISGITTEFANGNNKAAVELLKQVLKSSQESFNNTSLVANEAKLAGKLAETIEATPRVTVLEHLNSTAFQGTPLALPTYGKADTVSTLESMDLEAFYKKNFVASNIAIVGTGDINHDELVSLAENLELSSGTKPESKNSSFLGSEVRFRDDTLPKAYIAIAAQGESLDSPNYWVAKIASEVNGEYNAHSIFSNFLGSKLSHIIRENHLADTYSHFSTSYTDNGLWGFYTETDNVGNIDDLIHFTLKDWNRLSTSITAGEIERAKSALKLKVLSVSESPLLQANKLAGDVLLSGFKPSSEEVVSRINAITVSDVMKWAQTALWDKDIAISGTGQIEGLYDYNRLRNDMAALRW</sequence>
<dbReference type="InterPro" id="IPR011765">
    <property type="entry name" value="Pept_M16_N"/>
</dbReference>
<feature type="domain" description="Peptidase M16 N-terminal" evidence="1">
    <location>
        <begin position="26"/>
        <end position="166"/>
    </location>
</feature>
<dbReference type="EMBL" id="KV454037">
    <property type="protein sequence ID" value="ODV93077.1"/>
    <property type="molecule type" value="Genomic_DNA"/>
</dbReference>
<accession>A0A1E4TMW5</accession>
<feature type="domain" description="Peptidase M16 C-terminal" evidence="2">
    <location>
        <begin position="178"/>
        <end position="353"/>
    </location>
</feature>
<reference evidence="4" key="1">
    <citation type="submission" date="2016-05" db="EMBL/GenBank/DDBJ databases">
        <title>Comparative genomics of biotechnologically important yeasts.</title>
        <authorList>
            <consortium name="DOE Joint Genome Institute"/>
            <person name="Riley R."/>
            <person name="Haridas S."/>
            <person name="Wolfe K.H."/>
            <person name="Lopes M.R."/>
            <person name="Hittinger C.T."/>
            <person name="Goker M."/>
            <person name="Salamov A."/>
            <person name="Wisecaver J."/>
            <person name="Long T.M."/>
            <person name="Aerts A.L."/>
            <person name="Barry K."/>
            <person name="Choi C."/>
            <person name="Clum A."/>
            <person name="Coughlan A.Y."/>
            <person name="Deshpande S."/>
            <person name="Douglass A.P."/>
            <person name="Hanson S.J."/>
            <person name="Klenk H.-P."/>
            <person name="Labutti K."/>
            <person name="Lapidus A."/>
            <person name="Lindquist E."/>
            <person name="Lipzen A."/>
            <person name="Meier-Kolthoff J.P."/>
            <person name="Ohm R.A."/>
            <person name="Otillar R.P."/>
            <person name="Pangilinan J."/>
            <person name="Peng Y."/>
            <person name="Rokas A."/>
            <person name="Rosa C.A."/>
            <person name="Scheuner C."/>
            <person name="Sibirny A.A."/>
            <person name="Slot J.C."/>
            <person name="Stielow J.B."/>
            <person name="Sun H."/>
            <person name="Kurtzman C.P."/>
            <person name="Blackwell M."/>
            <person name="Grigoriev I.V."/>
            <person name="Jeffries T.W."/>
        </authorList>
    </citation>
    <scope>NUCLEOTIDE SEQUENCE [LARGE SCALE GENOMIC DNA]</scope>
    <source>
        <strain evidence="4">NRRL Y-2460</strain>
    </source>
</reference>
<dbReference type="Pfam" id="PF05193">
    <property type="entry name" value="Peptidase_M16_C"/>
    <property type="match status" value="1"/>
</dbReference>
<dbReference type="InterPro" id="IPR007863">
    <property type="entry name" value="Peptidase_M16_C"/>
</dbReference>
<proteinExistence type="predicted"/>
<name>A0A1E4TMW5_PACTA</name>
<dbReference type="GO" id="GO:0046872">
    <property type="term" value="F:metal ion binding"/>
    <property type="evidence" value="ECO:0007669"/>
    <property type="project" value="InterPro"/>
</dbReference>
<evidence type="ECO:0008006" key="5">
    <source>
        <dbReference type="Google" id="ProtNLM"/>
    </source>
</evidence>
<dbReference type="Pfam" id="PF00675">
    <property type="entry name" value="Peptidase_M16"/>
    <property type="match status" value="1"/>
</dbReference>
<dbReference type="PANTHER" id="PTHR11851">
    <property type="entry name" value="METALLOPROTEASE"/>
    <property type="match status" value="1"/>
</dbReference>
<evidence type="ECO:0000259" key="2">
    <source>
        <dbReference type="Pfam" id="PF05193"/>
    </source>
</evidence>
<dbReference type="GO" id="GO:0004222">
    <property type="term" value="F:metalloendopeptidase activity"/>
    <property type="evidence" value="ECO:0007669"/>
    <property type="project" value="TreeGrafter"/>
</dbReference>